<keyword evidence="3" id="KW-1185">Reference proteome</keyword>
<dbReference type="Proteomes" id="UP000199518">
    <property type="component" value="Unassembled WGS sequence"/>
</dbReference>
<evidence type="ECO:0000313" key="2">
    <source>
        <dbReference type="EMBL" id="SFI45165.1"/>
    </source>
</evidence>
<dbReference type="RefSeq" id="WP_092050715.1">
    <property type="nucleotide sequence ID" value="NZ_FOQD01000009.1"/>
</dbReference>
<keyword evidence="1" id="KW-0812">Transmembrane</keyword>
<accession>A0A1I3IAY1</accession>
<dbReference type="EMBL" id="FOQD01000009">
    <property type="protein sequence ID" value="SFI45165.1"/>
    <property type="molecule type" value="Genomic_DNA"/>
</dbReference>
<keyword evidence="1" id="KW-0472">Membrane</keyword>
<evidence type="ECO:0000256" key="1">
    <source>
        <dbReference type="SAM" id="Phobius"/>
    </source>
</evidence>
<keyword evidence="1" id="KW-1133">Transmembrane helix</keyword>
<dbReference type="STRING" id="1576369.SAMN05421753_10946"/>
<feature type="transmembrane region" description="Helical" evidence="1">
    <location>
        <begin position="128"/>
        <end position="144"/>
    </location>
</feature>
<dbReference type="OrthoDB" id="290915at2"/>
<protein>
    <recommendedName>
        <fullName evidence="4">EamA domain-containing protein</fullName>
    </recommendedName>
</protein>
<proteinExistence type="predicted"/>
<gene>
    <name evidence="2" type="ORF">SAMN05421753_10946</name>
</gene>
<feature type="transmembrane region" description="Helical" evidence="1">
    <location>
        <begin position="69"/>
        <end position="89"/>
    </location>
</feature>
<evidence type="ECO:0000313" key="3">
    <source>
        <dbReference type="Proteomes" id="UP000199518"/>
    </source>
</evidence>
<evidence type="ECO:0008006" key="4">
    <source>
        <dbReference type="Google" id="ProtNLM"/>
    </source>
</evidence>
<dbReference type="AlphaFoldDB" id="A0A1I3IAY1"/>
<name>A0A1I3IAY1_9PLAN</name>
<feature type="transmembrane region" description="Helical" evidence="1">
    <location>
        <begin position="101"/>
        <end position="121"/>
    </location>
</feature>
<sequence>MTSKQLALLIGGLIPAVALGFAAVCQKLASQQGIGAGPFLIVGGLVISAVGGVFLLVERDATIQWQAAGYTALFALCWATATGLISFALRKLGGSMSQLVPIYNMNTLIAVLAGLVLLAEWKTVSPPKILAAAVLIIAGGVLAARS</sequence>
<organism evidence="2 3">
    <name type="scientific">Planctomicrobium piriforme</name>
    <dbReference type="NCBI Taxonomy" id="1576369"/>
    <lineage>
        <taxon>Bacteria</taxon>
        <taxon>Pseudomonadati</taxon>
        <taxon>Planctomycetota</taxon>
        <taxon>Planctomycetia</taxon>
        <taxon>Planctomycetales</taxon>
        <taxon>Planctomycetaceae</taxon>
        <taxon>Planctomicrobium</taxon>
    </lineage>
</organism>
<reference evidence="3" key="1">
    <citation type="submission" date="2016-10" db="EMBL/GenBank/DDBJ databases">
        <authorList>
            <person name="Varghese N."/>
            <person name="Submissions S."/>
        </authorList>
    </citation>
    <scope>NUCLEOTIDE SEQUENCE [LARGE SCALE GENOMIC DNA]</scope>
    <source>
        <strain evidence="3">DSM 26348</strain>
    </source>
</reference>
<feature type="transmembrane region" description="Helical" evidence="1">
    <location>
        <begin position="38"/>
        <end position="57"/>
    </location>
</feature>